<dbReference type="Gene3D" id="3.90.1530.10">
    <property type="entry name" value="Conserved hypothetical protein from pyrococcus furiosus pfu- 392566-001, ParB domain"/>
    <property type="match status" value="1"/>
</dbReference>
<dbReference type="AlphaFoldDB" id="A0A7V3YH84"/>
<comment type="caution">
    <text evidence="2">The sequence shown here is derived from an EMBL/GenBank/DDBJ whole genome shotgun (WGS) entry which is preliminary data.</text>
</comment>
<protein>
    <submittedName>
        <fullName evidence="2">DUF4032 domain-containing protein</fullName>
    </submittedName>
</protein>
<dbReference type="SUPFAM" id="SSF110849">
    <property type="entry name" value="ParB/Sulfiredoxin"/>
    <property type="match status" value="1"/>
</dbReference>
<dbReference type="InterPro" id="IPR036086">
    <property type="entry name" value="ParB/Sulfiredoxin_sf"/>
</dbReference>
<dbReference type="SMART" id="SM00470">
    <property type="entry name" value="ParB"/>
    <property type="match status" value="1"/>
</dbReference>
<evidence type="ECO:0000313" key="2">
    <source>
        <dbReference type="EMBL" id="HGI30781.1"/>
    </source>
</evidence>
<name>A0A7V3YH84_9BACT</name>
<evidence type="ECO:0000259" key="1">
    <source>
        <dbReference type="SMART" id="SM00470"/>
    </source>
</evidence>
<dbReference type="InterPro" id="IPR025111">
    <property type="entry name" value="DUF4032"/>
</dbReference>
<dbReference type="InterPro" id="IPR003115">
    <property type="entry name" value="ParB_N"/>
</dbReference>
<dbReference type="Pfam" id="PF13224">
    <property type="entry name" value="DUF4032"/>
    <property type="match status" value="1"/>
</dbReference>
<feature type="domain" description="ParB-like N-terminal" evidence="1">
    <location>
        <begin position="32"/>
        <end position="128"/>
    </location>
</feature>
<gene>
    <name evidence="2" type="ORF">ENV30_05675</name>
</gene>
<dbReference type="EMBL" id="DTFV01000079">
    <property type="protein sequence ID" value="HGI30781.1"/>
    <property type="molecule type" value="Genomic_DNA"/>
</dbReference>
<sequence length="274" mass="31460">MPLAKRSSQPIKAFGAISKKLNLSSRVYRGVHPIPVDRIVGSVGRAADLLPGFRLRNPDVRYYRIRRAMERGEILPPIIVYKVGDEYYVLDGNHRVAVAKELGMEFIDAEVIEFFPSERRESKTLRAKRTEFENLTGLKGIDASEPRHYDSFLNYIRDYAQRMELFLGRKVPLKEAALNWFLCVYTPAVQAIVEKGLEEAFPGKSLADIFAYIMDYKWYRSQKEGYDIGFDAALQGFVEEIVGKKDTGEEEKKKGLVQRFGGILEEVLPWLKRE</sequence>
<proteinExistence type="predicted"/>
<accession>A0A7V3YH84</accession>
<organism evidence="2">
    <name type="scientific">Candidatus Caldatribacterium californiense</name>
    <dbReference type="NCBI Taxonomy" id="1454726"/>
    <lineage>
        <taxon>Bacteria</taxon>
        <taxon>Pseudomonadati</taxon>
        <taxon>Atribacterota</taxon>
        <taxon>Atribacteria</taxon>
        <taxon>Atribacterales</taxon>
        <taxon>Candidatus Caldatribacteriaceae</taxon>
        <taxon>Candidatus Caldatribacterium</taxon>
    </lineage>
</organism>
<reference evidence="2" key="1">
    <citation type="journal article" date="2020" name="mSystems">
        <title>Genome- and Community-Level Interaction Insights into Carbon Utilization and Element Cycling Functions of Hydrothermarchaeota in Hydrothermal Sediment.</title>
        <authorList>
            <person name="Zhou Z."/>
            <person name="Liu Y."/>
            <person name="Xu W."/>
            <person name="Pan J."/>
            <person name="Luo Z.H."/>
            <person name="Li M."/>
        </authorList>
    </citation>
    <scope>NUCLEOTIDE SEQUENCE [LARGE SCALE GENOMIC DNA]</scope>
    <source>
        <strain evidence="2">SpSt-747</strain>
    </source>
</reference>